<evidence type="ECO:0000313" key="2">
    <source>
        <dbReference type="EMBL" id="GIY61136.1"/>
    </source>
</evidence>
<gene>
    <name evidence="2" type="ORF">CDAR_459571</name>
</gene>
<feature type="region of interest" description="Disordered" evidence="1">
    <location>
        <begin position="30"/>
        <end position="63"/>
    </location>
</feature>
<comment type="caution">
    <text evidence="2">The sequence shown here is derived from an EMBL/GenBank/DDBJ whole genome shotgun (WGS) entry which is preliminary data.</text>
</comment>
<evidence type="ECO:0000256" key="1">
    <source>
        <dbReference type="SAM" id="MobiDB-lite"/>
    </source>
</evidence>
<keyword evidence="3" id="KW-1185">Reference proteome</keyword>
<dbReference type="AlphaFoldDB" id="A0AAV4UT97"/>
<accession>A0AAV4UT97</accession>
<evidence type="ECO:0000313" key="3">
    <source>
        <dbReference type="Proteomes" id="UP001054837"/>
    </source>
</evidence>
<proteinExistence type="predicted"/>
<name>A0AAV4UT97_9ARAC</name>
<dbReference type="Proteomes" id="UP001054837">
    <property type="component" value="Unassembled WGS sequence"/>
</dbReference>
<sequence>MITLIVPDWCSNPQPGYKFEVPSTGQTFEECGGLNINNNRRETRDRYSQGLDQQQQGPGERRNHRLKMDAQRKTGQMLKKMALKFEDRLKKRVSDPPGSPSWPLAIVVILIYLFHY</sequence>
<reference evidence="2 3" key="1">
    <citation type="submission" date="2021-06" db="EMBL/GenBank/DDBJ databases">
        <title>Caerostris darwini draft genome.</title>
        <authorList>
            <person name="Kono N."/>
            <person name="Arakawa K."/>
        </authorList>
    </citation>
    <scope>NUCLEOTIDE SEQUENCE [LARGE SCALE GENOMIC DNA]</scope>
</reference>
<dbReference type="EMBL" id="BPLQ01011923">
    <property type="protein sequence ID" value="GIY61136.1"/>
    <property type="molecule type" value="Genomic_DNA"/>
</dbReference>
<protein>
    <submittedName>
        <fullName evidence="2">Uncharacterized protein</fullName>
    </submittedName>
</protein>
<organism evidence="2 3">
    <name type="scientific">Caerostris darwini</name>
    <dbReference type="NCBI Taxonomy" id="1538125"/>
    <lineage>
        <taxon>Eukaryota</taxon>
        <taxon>Metazoa</taxon>
        <taxon>Ecdysozoa</taxon>
        <taxon>Arthropoda</taxon>
        <taxon>Chelicerata</taxon>
        <taxon>Arachnida</taxon>
        <taxon>Araneae</taxon>
        <taxon>Araneomorphae</taxon>
        <taxon>Entelegynae</taxon>
        <taxon>Araneoidea</taxon>
        <taxon>Araneidae</taxon>
        <taxon>Caerostris</taxon>
    </lineage>
</organism>